<protein>
    <submittedName>
        <fullName evidence="1">Uncharacterized protein</fullName>
    </submittedName>
</protein>
<name>A0A9X0BRK5_9EURO</name>
<dbReference type="EMBL" id="JAPWDO010000003">
    <property type="protein sequence ID" value="KAJ5479993.1"/>
    <property type="molecule type" value="Genomic_DNA"/>
</dbReference>
<evidence type="ECO:0000313" key="2">
    <source>
        <dbReference type="Proteomes" id="UP001147760"/>
    </source>
</evidence>
<keyword evidence="2" id="KW-1185">Reference proteome</keyword>
<sequence length="96" mass="11185">MASKLLLSIASARPAGSKINLIYVVFLFFRYLHFVLQRPERFNSVRILLPKNSFSARKHRLRQVFRSIQLVLRLVYDTEIEDGGDCLWVVFAKGLM</sequence>
<proteinExistence type="predicted"/>
<dbReference type="AlphaFoldDB" id="A0A9X0BRK5"/>
<gene>
    <name evidence="1" type="ORF">N7530_005502</name>
</gene>
<reference evidence="1" key="1">
    <citation type="submission" date="2022-12" db="EMBL/GenBank/DDBJ databases">
        <authorList>
            <person name="Petersen C."/>
        </authorList>
    </citation>
    <scope>NUCLEOTIDE SEQUENCE</scope>
    <source>
        <strain evidence="1">IBT 17660</strain>
    </source>
</reference>
<evidence type="ECO:0000313" key="1">
    <source>
        <dbReference type="EMBL" id="KAJ5479993.1"/>
    </source>
</evidence>
<accession>A0A9X0BRK5</accession>
<organism evidence="1 2">
    <name type="scientific">Penicillium desertorum</name>
    <dbReference type="NCBI Taxonomy" id="1303715"/>
    <lineage>
        <taxon>Eukaryota</taxon>
        <taxon>Fungi</taxon>
        <taxon>Dikarya</taxon>
        <taxon>Ascomycota</taxon>
        <taxon>Pezizomycotina</taxon>
        <taxon>Eurotiomycetes</taxon>
        <taxon>Eurotiomycetidae</taxon>
        <taxon>Eurotiales</taxon>
        <taxon>Aspergillaceae</taxon>
        <taxon>Penicillium</taxon>
    </lineage>
</organism>
<comment type="caution">
    <text evidence="1">The sequence shown here is derived from an EMBL/GenBank/DDBJ whole genome shotgun (WGS) entry which is preliminary data.</text>
</comment>
<dbReference type="Proteomes" id="UP001147760">
    <property type="component" value="Unassembled WGS sequence"/>
</dbReference>
<reference evidence="1" key="2">
    <citation type="journal article" date="2023" name="IMA Fungus">
        <title>Comparative genomic study of the Penicillium genus elucidates a diverse pangenome and 15 lateral gene transfer events.</title>
        <authorList>
            <person name="Petersen C."/>
            <person name="Sorensen T."/>
            <person name="Nielsen M.R."/>
            <person name="Sondergaard T.E."/>
            <person name="Sorensen J.L."/>
            <person name="Fitzpatrick D.A."/>
            <person name="Frisvad J.C."/>
            <person name="Nielsen K.L."/>
        </authorList>
    </citation>
    <scope>NUCLEOTIDE SEQUENCE</scope>
    <source>
        <strain evidence="1">IBT 17660</strain>
    </source>
</reference>